<dbReference type="Proteomes" id="UP000179934">
    <property type="component" value="Unassembled WGS sequence"/>
</dbReference>
<evidence type="ECO:0000313" key="1">
    <source>
        <dbReference type="EMBL" id="OHY89454.1"/>
    </source>
</evidence>
<dbReference type="OrthoDB" id="5903079at2"/>
<dbReference type="AlphaFoldDB" id="A0A1S2CL49"/>
<sequence>MAYSVQLTPLSLTLTENSTGSVDVSNGGLTLTDNIIVLGSGTAVADVLNNTISYDAQESGISRILYEMEDSAGAVSLGSVDVAVSQDSNTAPVANSFLFPVSPQVLKPGQEALIDVASHISDPDVGDTVQLYDVHSFNGVAQIAFPADVTNTKIRFKSYVPADYYISYTVTDHNGGFATNIIKVSVEGFFTSIHLVPDELYFNAPLSAEQATQLGLKVTSSPETNIPGSNGVYNAAAFNNLAAKGFCAAQGARLPTAAELTKIQISGKAINYWPTHKYYWSSSQGTASGTSQVVNIESGDIDGAFSSSDSAYVTCINQQDAVLPGGVTYDMVLPATMQTNTAYTFSVTYKEADNILKTFTGDVTLTGVTPANANISLILQSAGKYKLYSGPTKGSFKLNFLFSLSGHPLDGVVVNRDLSIEATTTSIVTPPPPILTGEVWYQRDFDLSAKTNFFCGYRFNTNVDTPFGLYGLGYTSTDYAGAPPKGSYNPRTTIFQLDNITSIRLTTANSNSTSQKRIYAFNVTRTVGGVATTTYCGEQGNSASVENRVYTTYNFPPGKRLTGMTVHYTTALGNSEIGGGTIGALGFEMTDVSP</sequence>
<reference evidence="1 2" key="1">
    <citation type="submission" date="2016-09" db="EMBL/GenBank/DDBJ databases">
        <title>Draft Genome Sequence of Aeromonas sobria Strain 08005, Isolated from Sick Rana catesbeiana.</title>
        <authorList>
            <person name="Yang Q."/>
        </authorList>
    </citation>
    <scope>NUCLEOTIDE SEQUENCE [LARGE SCALE GENOMIC DNA]</scope>
    <source>
        <strain evidence="1 2">08005</strain>
    </source>
</reference>
<gene>
    <name evidence="1" type="ORF">BJD16_20380</name>
</gene>
<evidence type="ECO:0000313" key="2">
    <source>
        <dbReference type="Proteomes" id="UP000179934"/>
    </source>
</evidence>
<dbReference type="EMBL" id="MKFU01000043">
    <property type="protein sequence ID" value="OHY89454.1"/>
    <property type="molecule type" value="Genomic_DNA"/>
</dbReference>
<comment type="caution">
    <text evidence="1">The sequence shown here is derived from an EMBL/GenBank/DDBJ whole genome shotgun (WGS) entry which is preliminary data.</text>
</comment>
<proteinExistence type="predicted"/>
<protein>
    <submittedName>
        <fullName evidence="1">Uncharacterized protein</fullName>
    </submittedName>
</protein>
<accession>A0A1S2CL49</accession>
<organism evidence="1 2">
    <name type="scientific">Aeromonas sobria</name>
    <dbReference type="NCBI Taxonomy" id="646"/>
    <lineage>
        <taxon>Bacteria</taxon>
        <taxon>Pseudomonadati</taxon>
        <taxon>Pseudomonadota</taxon>
        <taxon>Gammaproteobacteria</taxon>
        <taxon>Aeromonadales</taxon>
        <taxon>Aeromonadaceae</taxon>
        <taxon>Aeromonas</taxon>
    </lineage>
</organism>
<name>A0A1S2CL49_AERSO</name>